<reference evidence="8 9" key="1">
    <citation type="journal article" date="2015" name="Nat. Commun.">
        <title>Lucilia cuprina genome unlocks parasitic fly biology to underpin future interventions.</title>
        <authorList>
            <person name="Anstead C.A."/>
            <person name="Korhonen P.K."/>
            <person name="Young N.D."/>
            <person name="Hall R.S."/>
            <person name="Jex A.R."/>
            <person name="Murali S.C."/>
            <person name="Hughes D.S."/>
            <person name="Lee S.F."/>
            <person name="Perry T."/>
            <person name="Stroehlein A.J."/>
            <person name="Ansell B.R."/>
            <person name="Breugelmans B."/>
            <person name="Hofmann A."/>
            <person name="Qu J."/>
            <person name="Dugan S."/>
            <person name="Lee S.L."/>
            <person name="Chao H."/>
            <person name="Dinh H."/>
            <person name="Han Y."/>
            <person name="Doddapaneni H.V."/>
            <person name="Worley K.C."/>
            <person name="Muzny D.M."/>
            <person name="Ioannidis P."/>
            <person name="Waterhouse R.M."/>
            <person name="Zdobnov E.M."/>
            <person name="James P.J."/>
            <person name="Bagnall N.H."/>
            <person name="Kotze A.C."/>
            <person name="Gibbs R.A."/>
            <person name="Richards S."/>
            <person name="Batterham P."/>
            <person name="Gasser R.B."/>
        </authorList>
    </citation>
    <scope>NUCLEOTIDE SEQUENCE [LARGE SCALE GENOMIC DNA]</scope>
    <source>
        <strain evidence="8 9">LS</strain>
        <tissue evidence="8">Full body</tissue>
    </source>
</reference>
<dbReference type="SUPFAM" id="SSF56219">
    <property type="entry name" value="DNase I-like"/>
    <property type="match status" value="1"/>
</dbReference>
<dbReference type="STRING" id="7375.A0A0L0C2C1"/>
<dbReference type="Pfam" id="PF22669">
    <property type="entry name" value="Exo_endo_phos2"/>
    <property type="match status" value="1"/>
</dbReference>
<evidence type="ECO:0000256" key="4">
    <source>
        <dbReference type="ARBA" id="ARBA00023329"/>
    </source>
</evidence>
<dbReference type="InterPro" id="IPR008936">
    <property type="entry name" value="Rho_GTPase_activation_prot"/>
</dbReference>
<dbReference type="OrthoDB" id="7862313at2759"/>
<accession>A0A0L0C2C1</accession>
<dbReference type="Gene3D" id="2.60.40.10">
    <property type="entry name" value="Immunoglobulins"/>
    <property type="match status" value="1"/>
</dbReference>
<dbReference type="SMART" id="SM00128">
    <property type="entry name" value="IPPc"/>
    <property type="match status" value="1"/>
</dbReference>
<evidence type="ECO:0008006" key="10">
    <source>
        <dbReference type="Google" id="ProtNLM"/>
    </source>
</evidence>
<dbReference type="InterPro" id="IPR000300">
    <property type="entry name" value="IPPc"/>
</dbReference>
<dbReference type="AlphaFoldDB" id="A0A0L0C2C1"/>
<dbReference type="InterPro" id="IPR036691">
    <property type="entry name" value="Endo/exonu/phosph_ase_sf"/>
</dbReference>
<dbReference type="Gene3D" id="2.30.29.110">
    <property type="match status" value="1"/>
</dbReference>
<feature type="compositionally biased region" description="Low complexity" evidence="5">
    <location>
        <begin position="20"/>
        <end position="31"/>
    </location>
</feature>
<dbReference type="Pfam" id="PF16776">
    <property type="entry name" value="INPP5B_PH"/>
    <property type="match status" value="1"/>
</dbReference>
<comment type="caution">
    <text evidence="8">The sequence shown here is derived from an EMBL/GenBank/DDBJ whole genome shotgun (WGS) entry which is preliminary data.</text>
</comment>
<dbReference type="Proteomes" id="UP000037069">
    <property type="component" value="Unassembled WGS sequence"/>
</dbReference>
<evidence type="ECO:0000313" key="8">
    <source>
        <dbReference type="EMBL" id="KNC26508.1"/>
    </source>
</evidence>
<dbReference type="InterPro" id="IPR000198">
    <property type="entry name" value="RhoGAP_dom"/>
</dbReference>
<dbReference type="Gene3D" id="1.10.555.10">
    <property type="entry name" value="Rho GTPase activation protein"/>
    <property type="match status" value="1"/>
</dbReference>
<dbReference type="InterPro" id="IPR048869">
    <property type="entry name" value="OCRL-1_2_ASH"/>
</dbReference>
<gene>
    <name evidence="8" type="ORF">FF38_08616</name>
</gene>
<feature type="compositionally biased region" description="Low complexity" evidence="5">
    <location>
        <begin position="902"/>
        <end position="922"/>
    </location>
</feature>
<comment type="subcellular location">
    <subcellularLocation>
        <location evidence="2">Cytoplasmic vesicle</location>
        <location evidence="2">Phagosome membrane</location>
    </subcellularLocation>
    <subcellularLocation>
        <location evidence="1">Early endosome membrane</location>
    </subcellularLocation>
</comment>
<evidence type="ECO:0000313" key="9">
    <source>
        <dbReference type="Proteomes" id="UP000037069"/>
    </source>
</evidence>
<protein>
    <recommendedName>
        <fullName evidence="10">Phosphoinositide 5-phosphatase</fullName>
    </recommendedName>
</protein>
<dbReference type="InterPro" id="IPR031896">
    <property type="entry name" value="INPP5B_PH_dom"/>
</dbReference>
<evidence type="ECO:0000259" key="6">
    <source>
        <dbReference type="SMART" id="SM00128"/>
    </source>
</evidence>
<evidence type="ECO:0000259" key="7">
    <source>
        <dbReference type="SMART" id="SM00324"/>
    </source>
</evidence>
<dbReference type="GO" id="GO:0030670">
    <property type="term" value="C:phagocytic vesicle membrane"/>
    <property type="evidence" value="ECO:0007669"/>
    <property type="project" value="UniProtKB-SubCell"/>
</dbReference>
<feature type="compositionally biased region" description="Low complexity" evidence="5">
    <location>
        <begin position="864"/>
        <end position="895"/>
    </location>
</feature>
<keyword evidence="4" id="KW-0968">Cytoplasmic vesicle</keyword>
<feature type="domain" description="Rho-GAP" evidence="7">
    <location>
        <begin position="698"/>
        <end position="860"/>
    </location>
</feature>
<evidence type="ECO:0000256" key="5">
    <source>
        <dbReference type="SAM" id="MobiDB-lite"/>
    </source>
</evidence>
<dbReference type="SUPFAM" id="SSF48350">
    <property type="entry name" value="GTPase activation domain, GAP"/>
    <property type="match status" value="1"/>
</dbReference>
<dbReference type="EMBL" id="JRES01000984">
    <property type="protein sequence ID" value="KNC26508.1"/>
    <property type="molecule type" value="Genomic_DNA"/>
</dbReference>
<evidence type="ECO:0000256" key="2">
    <source>
        <dbReference type="ARBA" id="ARBA00004580"/>
    </source>
</evidence>
<dbReference type="GO" id="GO:0046856">
    <property type="term" value="P:phosphatidylinositol dephosphorylation"/>
    <property type="evidence" value="ECO:0007669"/>
    <property type="project" value="InterPro"/>
</dbReference>
<proteinExistence type="predicted"/>
<dbReference type="GO" id="GO:0004439">
    <property type="term" value="F:phosphatidylinositol-4,5-bisphosphate 5-phosphatase activity"/>
    <property type="evidence" value="ECO:0007669"/>
    <property type="project" value="TreeGrafter"/>
</dbReference>
<evidence type="ECO:0000256" key="3">
    <source>
        <dbReference type="ARBA" id="ARBA00022753"/>
    </source>
</evidence>
<feature type="region of interest" description="Disordered" evidence="5">
    <location>
        <begin position="20"/>
        <end position="49"/>
    </location>
</feature>
<organism evidence="8 9">
    <name type="scientific">Lucilia cuprina</name>
    <name type="common">Green bottle fly</name>
    <name type="synonym">Australian sheep blowfly</name>
    <dbReference type="NCBI Taxonomy" id="7375"/>
    <lineage>
        <taxon>Eukaryota</taxon>
        <taxon>Metazoa</taxon>
        <taxon>Ecdysozoa</taxon>
        <taxon>Arthropoda</taxon>
        <taxon>Hexapoda</taxon>
        <taxon>Insecta</taxon>
        <taxon>Pterygota</taxon>
        <taxon>Neoptera</taxon>
        <taxon>Endopterygota</taxon>
        <taxon>Diptera</taxon>
        <taxon>Brachycera</taxon>
        <taxon>Muscomorpha</taxon>
        <taxon>Oestroidea</taxon>
        <taxon>Calliphoridae</taxon>
        <taxon>Luciliinae</taxon>
        <taxon>Lucilia</taxon>
    </lineage>
</organism>
<dbReference type="InterPro" id="IPR013783">
    <property type="entry name" value="Ig-like_fold"/>
</dbReference>
<sequence>MTSLGGAAIPTISAAVSTSSLSTKSSRNNSNDALNSNFDKQQQQQQHNLTTKQIIQQKLKENENVLSIFEAYQIVGQQHTSRLLCLVVSVAGGTYAVFSMTAARLPLRNSNDITIDKVFPLNETFQIGYDKKGSISQLQFTLRNADETPSKYYYYPIITNEDASDFNTFQAQIISAKMSMLHTTNEMNTLSFAWINDYRQIGEVKQEMKRRENEYIKYKDFTIYCATYNVNNKSYCDSPLHLWLAACEKPPDIYAIALQELDTSAKAITFSENRPDALWITKMLESVHDKGEYEELTSVRLVGMMLTIIVKRQIRSSITRYNVKTIARGILNALGNKGGVAVSLQLNEANLCFVNSHLAAHMGFVEARNEDYAGIVKGLVFDDELRRTINDHDHIFWIGDLNYRIEEPPGLQLPMSRAAANAAEMLLPYDQLRQEMRKGNCFEGYTEGPIKFRPTYKYDPGTDNYDSSEKQRAPAYCDRILWKGSRIEQLAYDSVMDIRQSDHKPVYAVFRVNIKTRDDHLYKKVHEEVLKLLDKRENESQPQITVEKTIIDFGLVRFNEPAVSDFTVSNACPIPVDFEFKRKDPPLNDICERWLRVEPRAEVLMIGNIRVKLMANADSITGLLHKLRTTGNWKFDFDILILQVKNGPHIFITVTGEYKPSCFGFSMETLCRTDRPLCEYDQQQIKELMNDNSPEFRVTMPREFFLLIDYLHKQGPKVEGAFSLSSLEFKHAKDIKFNCVRDWLDTWSSNEFPDTPQAAAEALLMLLNLPEKPLLDPYVEDLLKTNTTAEAMELVAQLSSPKRNVFVHLCMFLREGIERKYYNPMHVATIFGRVLLRSTTKSVDYYRDTRCREFMQRFVTTGSEMGTLSSSTSSNSSTSSSSTAATGSQAKSPTNAAPPPSLSSSTHSNTASASKSNLVEMT</sequence>
<evidence type="ECO:0000256" key="1">
    <source>
        <dbReference type="ARBA" id="ARBA00004146"/>
    </source>
</evidence>
<dbReference type="GO" id="GO:0031901">
    <property type="term" value="C:early endosome membrane"/>
    <property type="evidence" value="ECO:0007669"/>
    <property type="project" value="UniProtKB-SubCell"/>
</dbReference>
<dbReference type="OMA" id="WLGCSER"/>
<keyword evidence="9" id="KW-1185">Reference proteome</keyword>
<dbReference type="PANTHER" id="PTHR11200">
    <property type="entry name" value="INOSITOL 5-PHOSPHATASE"/>
    <property type="match status" value="1"/>
</dbReference>
<dbReference type="InterPro" id="IPR046985">
    <property type="entry name" value="IP5"/>
</dbReference>
<dbReference type="PANTHER" id="PTHR11200:SF300">
    <property type="entry name" value="TYPE II INOSITOL 1,4,5-TRISPHOSPHATE 5-PHOSPHATASE"/>
    <property type="match status" value="1"/>
</dbReference>
<dbReference type="GO" id="GO:0007165">
    <property type="term" value="P:signal transduction"/>
    <property type="evidence" value="ECO:0007669"/>
    <property type="project" value="InterPro"/>
</dbReference>
<keyword evidence="3" id="KW-0967">Endosome</keyword>
<name>A0A0L0C2C1_LUCCU</name>
<dbReference type="Gene3D" id="3.60.10.10">
    <property type="entry name" value="Endonuclease/exonuclease/phosphatase"/>
    <property type="match status" value="1"/>
</dbReference>
<feature type="region of interest" description="Disordered" evidence="5">
    <location>
        <begin position="864"/>
        <end position="922"/>
    </location>
</feature>
<feature type="domain" description="Inositol polyphosphate-related phosphatase" evidence="6">
    <location>
        <begin position="219"/>
        <end position="518"/>
    </location>
</feature>
<dbReference type="Pfam" id="PF21310">
    <property type="entry name" value="OCRL-like_ASH"/>
    <property type="match status" value="1"/>
</dbReference>
<dbReference type="SMART" id="SM00324">
    <property type="entry name" value="RhoGAP"/>
    <property type="match status" value="1"/>
</dbReference>